<dbReference type="VEuPathDB" id="TriTrypDB:TCSYLVIO_000530"/>
<keyword evidence="2" id="KW-1133">Transmembrane helix</keyword>
<name>A0A2V2W294_TRYCR</name>
<feature type="transmembrane region" description="Helical" evidence="2">
    <location>
        <begin position="443"/>
        <end position="460"/>
    </location>
</feature>
<dbReference type="VEuPathDB" id="TriTrypDB:TCDM_12479"/>
<feature type="transmembrane region" description="Helical" evidence="2">
    <location>
        <begin position="12"/>
        <end position="42"/>
    </location>
</feature>
<dbReference type="Proteomes" id="UP000246121">
    <property type="component" value="Unassembled WGS sequence"/>
</dbReference>
<feature type="compositionally biased region" description="Polar residues" evidence="1">
    <location>
        <begin position="242"/>
        <end position="257"/>
    </location>
</feature>
<feature type="compositionally biased region" description="Low complexity" evidence="1">
    <location>
        <begin position="269"/>
        <end position="285"/>
    </location>
</feature>
<evidence type="ECO:0000313" key="4">
    <source>
        <dbReference type="Proteomes" id="UP000246121"/>
    </source>
</evidence>
<dbReference type="EMBL" id="PRFA01000003">
    <property type="protein sequence ID" value="PWV01843.1"/>
    <property type="molecule type" value="Genomic_DNA"/>
</dbReference>
<feature type="compositionally biased region" description="Low complexity" evidence="1">
    <location>
        <begin position="334"/>
        <end position="349"/>
    </location>
</feature>
<evidence type="ECO:0000256" key="1">
    <source>
        <dbReference type="SAM" id="MobiDB-lite"/>
    </source>
</evidence>
<feature type="compositionally biased region" description="Polar residues" evidence="1">
    <location>
        <begin position="363"/>
        <end position="380"/>
    </location>
</feature>
<feature type="region of interest" description="Disordered" evidence="1">
    <location>
        <begin position="129"/>
        <end position="437"/>
    </location>
</feature>
<sequence length="461" mass="48330">MRTAAICVQLFVIFFCCVFTVLLFCFFLVFILFFFCVFFKIFACYCAFLNFNWFDVFHEVRVASAGSCECVLSLLLLSLCVDVLLVCAEGYTQVTGVMVLMMMTGRVLLVCALCVLWCGTAGAAADGSEERADLSGVGGGSLPESKGIGKSLEGPQGKKDEAGDVKEKKSPASSEDEEDDDADGDEKDYDVDDDLEEKEREEETADTAETEIPNDPTKEEASSPTQSKHEKGPAAPAEGIPTAQSPATAVQPTTQGQPPKAAPSPEDSPVPAASAATVTPAVASSEQGNIAAPARKKDEKQSEDIDPAQESEQPGPQDVVLVQNSQGVHESKESNNNPRNPASASATANQWDATFNGHGEPAQTPSSNKSVFESNDANSGTEEEITSDDPTADGAGTNDTKNSQNKHANPKETRVEATAVKGATATTGDSDGSTAVSHTTSPLLLLLVVVACAAAAAVVAV</sequence>
<comment type="caution">
    <text evidence="3">The sequence shown here is derived from an EMBL/GenBank/DDBJ whole genome shotgun (WGS) entry which is preliminary data.</text>
</comment>
<dbReference type="VEuPathDB" id="TriTrypDB:TcYC6_0158570"/>
<evidence type="ECO:0000256" key="2">
    <source>
        <dbReference type="SAM" id="Phobius"/>
    </source>
</evidence>
<evidence type="ECO:0000313" key="3">
    <source>
        <dbReference type="EMBL" id="PWV01843.1"/>
    </source>
</evidence>
<dbReference type="VEuPathDB" id="TriTrypDB:TcBrA4_0172690"/>
<dbReference type="VEuPathDB" id="TriTrypDB:C3747_188g59"/>
<keyword evidence="2" id="KW-0472">Membrane</keyword>
<protein>
    <submittedName>
        <fullName evidence="3">Mucin-associated surface protein (MASP)</fullName>
    </submittedName>
</protein>
<feature type="compositionally biased region" description="Acidic residues" evidence="1">
    <location>
        <begin position="174"/>
        <end position="209"/>
    </location>
</feature>
<dbReference type="VEuPathDB" id="TriTrypDB:TcCL_Unassigned00471"/>
<dbReference type="VEuPathDB" id="TriTrypDB:ECC02_008727"/>
<feature type="transmembrane region" description="Helical" evidence="2">
    <location>
        <begin position="62"/>
        <end position="86"/>
    </location>
</feature>
<dbReference type="VEuPathDB" id="TriTrypDB:C4B63_3g1002"/>
<reference evidence="3 4" key="1">
    <citation type="journal article" date="2018" name="Microb. Genom.">
        <title>Expanding an expanded genome: long-read sequencing of Trypanosoma cruzi.</title>
        <authorList>
            <person name="Berna L."/>
            <person name="Rodriguez M."/>
            <person name="Chiribao M.L."/>
            <person name="Parodi-Talice A."/>
            <person name="Pita S."/>
            <person name="Rijo G."/>
            <person name="Alvarez-Valin F."/>
            <person name="Robello C."/>
        </authorList>
    </citation>
    <scope>NUCLEOTIDE SEQUENCE [LARGE SCALE GENOMIC DNA]</scope>
    <source>
        <strain evidence="3 4">Dm28c</strain>
    </source>
</reference>
<organism evidence="3 4">
    <name type="scientific">Trypanosoma cruzi</name>
    <dbReference type="NCBI Taxonomy" id="5693"/>
    <lineage>
        <taxon>Eukaryota</taxon>
        <taxon>Discoba</taxon>
        <taxon>Euglenozoa</taxon>
        <taxon>Kinetoplastea</taxon>
        <taxon>Metakinetoplastina</taxon>
        <taxon>Trypanosomatida</taxon>
        <taxon>Trypanosomatidae</taxon>
        <taxon>Trypanosoma</taxon>
        <taxon>Schizotrypanum</taxon>
    </lineage>
</organism>
<keyword evidence="2" id="KW-0812">Transmembrane</keyword>
<dbReference type="VEuPathDB" id="TriTrypDB:TcG_11922"/>
<gene>
    <name evidence="3" type="ORF">C4B63_3g1002</name>
</gene>
<feature type="compositionally biased region" description="Basic and acidic residues" evidence="1">
    <location>
        <begin position="156"/>
        <end position="170"/>
    </location>
</feature>
<dbReference type="VEuPathDB" id="TriTrypDB:TcCLB.511255.50"/>
<dbReference type="AlphaFoldDB" id="A0A2V2W294"/>
<proteinExistence type="predicted"/>
<feature type="compositionally biased region" description="Acidic residues" evidence="1">
    <location>
        <begin position="381"/>
        <end position="391"/>
    </location>
</feature>
<feature type="compositionally biased region" description="Polar residues" evidence="1">
    <location>
        <begin position="397"/>
        <end position="407"/>
    </location>
</feature>
<feature type="transmembrane region" description="Helical" evidence="2">
    <location>
        <begin position="107"/>
        <end position="125"/>
    </location>
</feature>
<accession>A0A2V2W294</accession>
<dbReference type="VEuPathDB" id="TriTrypDB:BCY84_06704"/>
<feature type="compositionally biased region" description="Basic and acidic residues" evidence="1">
    <location>
        <begin position="216"/>
        <end position="232"/>
    </location>
</feature>
<feature type="compositionally biased region" description="Low complexity" evidence="1">
    <location>
        <begin position="417"/>
        <end position="428"/>
    </location>
</feature>